<dbReference type="Proteomes" id="UP000284605">
    <property type="component" value="Unassembled WGS sequence"/>
</dbReference>
<comment type="caution">
    <text evidence="2">The sequence shown here is derived from an EMBL/GenBank/DDBJ whole genome shotgun (WGS) entry which is preliminary data.</text>
</comment>
<evidence type="ECO:0000313" key="2">
    <source>
        <dbReference type="EMBL" id="RJF94927.1"/>
    </source>
</evidence>
<organism evidence="2 3">
    <name type="scientific">Oleomonas cavernae</name>
    <dbReference type="NCBI Taxonomy" id="2320859"/>
    <lineage>
        <taxon>Bacteria</taxon>
        <taxon>Pseudomonadati</taxon>
        <taxon>Pseudomonadota</taxon>
        <taxon>Alphaproteobacteria</taxon>
        <taxon>Acetobacterales</taxon>
        <taxon>Acetobacteraceae</taxon>
        <taxon>Oleomonas</taxon>
    </lineage>
</organism>
<dbReference type="OrthoDB" id="9804926at2"/>
<dbReference type="InterPro" id="IPR005183">
    <property type="entry name" value="DUF305_CopM-like"/>
</dbReference>
<accession>A0A418WUU6</accession>
<dbReference type="AlphaFoldDB" id="A0A418WUU6"/>
<feature type="domain" description="DUF305" evidence="1">
    <location>
        <begin position="13"/>
        <end position="68"/>
    </location>
</feature>
<evidence type="ECO:0000259" key="1">
    <source>
        <dbReference type="Pfam" id="PF03713"/>
    </source>
</evidence>
<gene>
    <name evidence="2" type="ORF">D3874_00980</name>
</gene>
<protein>
    <submittedName>
        <fullName evidence="2">DUF305 domain-containing protein</fullName>
    </submittedName>
</protein>
<reference evidence="2 3" key="1">
    <citation type="submission" date="2018-09" db="EMBL/GenBank/DDBJ databases">
        <authorList>
            <person name="Zhu H."/>
        </authorList>
    </citation>
    <scope>NUCLEOTIDE SEQUENCE [LARGE SCALE GENOMIC DNA]</scope>
    <source>
        <strain evidence="2 3">K1W22B-8</strain>
    </source>
</reference>
<evidence type="ECO:0000313" key="3">
    <source>
        <dbReference type="Proteomes" id="UP000284605"/>
    </source>
</evidence>
<dbReference type="Pfam" id="PF03713">
    <property type="entry name" value="DUF305"/>
    <property type="match status" value="1"/>
</dbReference>
<name>A0A418WUU6_9PROT</name>
<sequence>MARMHADMHQGPRSGDIDRDFLAMMVPHHQGAVDMAELLLRYGRDPLVRRLAEDIIAGQRVEIAAMRNRLAFLSSGGDAGAEFPALTGTRG</sequence>
<dbReference type="PANTHER" id="PTHR36933">
    <property type="entry name" value="SLL0788 PROTEIN"/>
    <property type="match status" value="1"/>
</dbReference>
<dbReference type="InterPro" id="IPR012347">
    <property type="entry name" value="Ferritin-like"/>
</dbReference>
<dbReference type="EMBL" id="QYUK01000008">
    <property type="protein sequence ID" value="RJF94927.1"/>
    <property type="molecule type" value="Genomic_DNA"/>
</dbReference>
<proteinExistence type="predicted"/>
<dbReference type="PANTHER" id="PTHR36933:SF1">
    <property type="entry name" value="SLL0788 PROTEIN"/>
    <property type="match status" value="1"/>
</dbReference>
<keyword evidence="3" id="KW-1185">Reference proteome</keyword>
<dbReference type="Gene3D" id="1.20.1260.10">
    <property type="match status" value="1"/>
</dbReference>